<name>A0ABQ9J070_9CUCU</name>
<sequence length="212" mass="24198">MNAQRFEAWFTGILGYLPDGAVIVMDNASYHSRRCEKIPTSSTRKQDMRDWLTSKGIAYEEQMIKAELLQLIASFRQNFDNKHVVDEMAVSQNKVVLRLPPYHCELNPIELIWAQIKDEKVNSGSRGYNVTEENWSNCVRHVIEKEENRMWKLDGMIDQVVDSLIISVGGSNDSDNELDLSEDSDDESTMRYGPKNMLLFLGSASAALLIYV</sequence>
<feature type="domain" description="Tc1-like transposase DDE" evidence="1">
    <location>
        <begin position="1"/>
        <end position="119"/>
    </location>
</feature>
<evidence type="ECO:0000259" key="1">
    <source>
        <dbReference type="Pfam" id="PF13358"/>
    </source>
</evidence>
<dbReference type="PANTHER" id="PTHR33939">
    <property type="entry name" value="PROTEIN CBG22215"/>
    <property type="match status" value="1"/>
</dbReference>
<accession>A0ABQ9J070</accession>
<dbReference type="EMBL" id="JAPWTJ010001783">
    <property type="protein sequence ID" value="KAJ8969535.1"/>
    <property type="molecule type" value="Genomic_DNA"/>
</dbReference>
<dbReference type="Gene3D" id="3.30.420.10">
    <property type="entry name" value="Ribonuclease H-like superfamily/Ribonuclease H"/>
    <property type="match status" value="1"/>
</dbReference>
<comment type="caution">
    <text evidence="2">The sequence shown here is derived from an EMBL/GenBank/DDBJ whole genome shotgun (WGS) entry which is preliminary data.</text>
</comment>
<dbReference type="InterPro" id="IPR038717">
    <property type="entry name" value="Tc1-like_DDE_dom"/>
</dbReference>
<dbReference type="Proteomes" id="UP001162164">
    <property type="component" value="Unassembled WGS sequence"/>
</dbReference>
<proteinExistence type="predicted"/>
<evidence type="ECO:0000313" key="2">
    <source>
        <dbReference type="EMBL" id="KAJ8969535.1"/>
    </source>
</evidence>
<keyword evidence="3" id="KW-1185">Reference proteome</keyword>
<organism evidence="2 3">
    <name type="scientific">Molorchus minor</name>
    <dbReference type="NCBI Taxonomy" id="1323400"/>
    <lineage>
        <taxon>Eukaryota</taxon>
        <taxon>Metazoa</taxon>
        <taxon>Ecdysozoa</taxon>
        <taxon>Arthropoda</taxon>
        <taxon>Hexapoda</taxon>
        <taxon>Insecta</taxon>
        <taxon>Pterygota</taxon>
        <taxon>Neoptera</taxon>
        <taxon>Endopterygota</taxon>
        <taxon>Coleoptera</taxon>
        <taxon>Polyphaga</taxon>
        <taxon>Cucujiformia</taxon>
        <taxon>Chrysomeloidea</taxon>
        <taxon>Cerambycidae</taxon>
        <taxon>Lamiinae</taxon>
        <taxon>Monochamini</taxon>
        <taxon>Molorchus</taxon>
    </lineage>
</organism>
<dbReference type="Pfam" id="PF13358">
    <property type="entry name" value="DDE_3"/>
    <property type="match status" value="1"/>
</dbReference>
<dbReference type="PANTHER" id="PTHR33939:SF1">
    <property type="entry name" value="DUF4371 DOMAIN-CONTAINING PROTEIN"/>
    <property type="match status" value="1"/>
</dbReference>
<gene>
    <name evidence="2" type="ORF">NQ317_008615</name>
</gene>
<dbReference type="InterPro" id="IPR036397">
    <property type="entry name" value="RNaseH_sf"/>
</dbReference>
<reference evidence="2" key="1">
    <citation type="journal article" date="2023" name="Insect Mol. Biol.">
        <title>Genome sequencing provides insights into the evolution of gene families encoding plant cell wall-degrading enzymes in longhorned beetles.</title>
        <authorList>
            <person name="Shin N.R."/>
            <person name="Okamura Y."/>
            <person name="Kirsch R."/>
            <person name="Pauchet Y."/>
        </authorList>
    </citation>
    <scope>NUCLEOTIDE SEQUENCE</scope>
    <source>
        <strain evidence="2">MMC_N1</strain>
    </source>
</reference>
<evidence type="ECO:0000313" key="3">
    <source>
        <dbReference type="Proteomes" id="UP001162164"/>
    </source>
</evidence>
<protein>
    <recommendedName>
        <fullName evidence="1">Tc1-like transposase DDE domain-containing protein</fullName>
    </recommendedName>
</protein>